<feature type="transmembrane region" description="Helical" evidence="7">
    <location>
        <begin position="343"/>
        <end position="365"/>
    </location>
</feature>
<keyword evidence="2" id="KW-0004">4Fe-4S</keyword>
<dbReference type="InterPro" id="IPR051684">
    <property type="entry name" value="Electron_Trans/Redox"/>
</dbReference>
<dbReference type="PROSITE" id="PS00198">
    <property type="entry name" value="4FE4S_FER_1"/>
    <property type="match status" value="1"/>
</dbReference>
<evidence type="ECO:0000256" key="5">
    <source>
        <dbReference type="ARBA" id="ARBA00023004"/>
    </source>
</evidence>
<evidence type="ECO:0000256" key="2">
    <source>
        <dbReference type="ARBA" id="ARBA00022485"/>
    </source>
</evidence>
<dbReference type="Pfam" id="PF11614">
    <property type="entry name" value="FixG_C"/>
    <property type="match status" value="1"/>
</dbReference>
<keyword evidence="5" id="KW-0408">Iron</keyword>
<protein>
    <submittedName>
        <fullName evidence="9">Ferredoxin domain-containing integral membrane protein</fullName>
    </submittedName>
</protein>
<feature type="transmembrane region" description="Helical" evidence="7">
    <location>
        <begin position="93"/>
        <end position="113"/>
    </location>
</feature>
<dbReference type="InterPro" id="IPR017896">
    <property type="entry name" value="4Fe4S_Fe-S-bd"/>
</dbReference>
<dbReference type="PANTHER" id="PTHR30176">
    <property type="entry name" value="FERREDOXIN-TYPE PROTEIN NAPH"/>
    <property type="match status" value="1"/>
</dbReference>
<dbReference type="EMBL" id="FN555004">
    <property type="protein sequence ID" value="CBG40675.1"/>
    <property type="molecule type" value="Genomic_DNA"/>
</dbReference>
<evidence type="ECO:0000259" key="8">
    <source>
        <dbReference type="PROSITE" id="PS51379"/>
    </source>
</evidence>
<keyword evidence="7" id="KW-0812">Transmembrane</keyword>
<dbReference type="InterPro" id="IPR014116">
    <property type="entry name" value="Cyt_c_oxidase_cbb3_FixG"/>
</dbReference>
<evidence type="ECO:0000256" key="3">
    <source>
        <dbReference type="ARBA" id="ARBA00022723"/>
    </source>
</evidence>
<evidence type="ECO:0000256" key="1">
    <source>
        <dbReference type="ARBA" id="ARBA00022448"/>
    </source>
</evidence>
<dbReference type="Gene3D" id="1.10.1060.10">
    <property type="entry name" value="Alpha-helical ferredoxin"/>
    <property type="match status" value="1"/>
</dbReference>
<dbReference type="KEGG" id="hms:HMU14220"/>
<feature type="domain" description="4Fe-4S ferredoxin-type" evidence="8">
    <location>
        <begin position="270"/>
        <end position="299"/>
    </location>
</feature>
<keyword evidence="10" id="KW-1185">Reference proteome</keyword>
<dbReference type="Pfam" id="PF12801">
    <property type="entry name" value="Fer4_5"/>
    <property type="match status" value="1"/>
</dbReference>
<feature type="transmembrane region" description="Helical" evidence="7">
    <location>
        <begin position="208"/>
        <end position="233"/>
    </location>
</feature>
<dbReference type="GO" id="GO:0051539">
    <property type="term" value="F:4 iron, 4 sulfur cluster binding"/>
    <property type="evidence" value="ECO:0007669"/>
    <property type="project" value="UniProtKB-KW"/>
</dbReference>
<name>D3UJJ9_HELM1</name>
<keyword evidence="6" id="KW-0411">Iron-sulfur</keyword>
<dbReference type="InterPro" id="IPR013783">
    <property type="entry name" value="Ig-like_fold"/>
</dbReference>
<evidence type="ECO:0000256" key="6">
    <source>
        <dbReference type="ARBA" id="ARBA00023014"/>
    </source>
</evidence>
<evidence type="ECO:0000256" key="7">
    <source>
        <dbReference type="SAM" id="Phobius"/>
    </source>
</evidence>
<dbReference type="HOGENOM" id="CLU_032118_2_1_7"/>
<accession>D3UJJ9</accession>
<evidence type="ECO:0000313" key="9">
    <source>
        <dbReference type="EMBL" id="CBG40675.1"/>
    </source>
</evidence>
<keyword evidence="7" id="KW-0472">Membrane</keyword>
<dbReference type="PANTHER" id="PTHR30176:SF3">
    <property type="entry name" value="FERREDOXIN-TYPE PROTEIN NAPH"/>
    <property type="match status" value="1"/>
</dbReference>
<dbReference type="InterPro" id="IPR032879">
    <property type="entry name" value="FixG_C"/>
</dbReference>
<dbReference type="PROSITE" id="PS51379">
    <property type="entry name" value="4FE4S_FER_2"/>
    <property type="match status" value="1"/>
</dbReference>
<feature type="transmembrane region" description="Helical" evidence="7">
    <location>
        <begin position="167"/>
        <end position="188"/>
    </location>
</feature>
<dbReference type="InterPro" id="IPR017900">
    <property type="entry name" value="4Fe4S_Fe_S_CS"/>
</dbReference>
<keyword evidence="1" id="KW-0813">Transport</keyword>
<evidence type="ECO:0000313" key="10">
    <source>
        <dbReference type="Proteomes" id="UP000001522"/>
    </source>
</evidence>
<feature type="transmembrane region" description="Helical" evidence="7">
    <location>
        <begin position="48"/>
        <end position="73"/>
    </location>
</feature>
<keyword evidence="3" id="KW-0479">Metal-binding</keyword>
<proteinExistence type="predicted"/>
<dbReference type="NCBIfam" id="TIGR02745">
    <property type="entry name" value="ccoG_rdxA_fixG"/>
    <property type="match status" value="1"/>
</dbReference>
<dbReference type="Gene3D" id="2.60.40.10">
    <property type="entry name" value="Immunoglobulins"/>
    <property type="match status" value="1"/>
</dbReference>
<dbReference type="GO" id="GO:0005886">
    <property type="term" value="C:plasma membrane"/>
    <property type="evidence" value="ECO:0007669"/>
    <property type="project" value="TreeGrafter"/>
</dbReference>
<keyword evidence="7" id="KW-1133">Transmembrane helix</keyword>
<dbReference type="Proteomes" id="UP000001522">
    <property type="component" value="Chromosome"/>
</dbReference>
<dbReference type="STRING" id="679897.HMU14220"/>
<dbReference type="SUPFAM" id="SSF54862">
    <property type="entry name" value="4Fe-4S ferredoxins"/>
    <property type="match status" value="1"/>
</dbReference>
<organism evidence="9 10">
    <name type="scientific">Helicobacter mustelae (strain ATCC 43772 / CCUG 25715 / CIP 103759 / LMG 18044 / NCTC 12198 / R85-136P)</name>
    <name type="common">Campylobacter mustelae</name>
    <dbReference type="NCBI Taxonomy" id="679897"/>
    <lineage>
        <taxon>Bacteria</taxon>
        <taxon>Pseudomonadati</taxon>
        <taxon>Campylobacterota</taxon>
        <taxon>Epsilonproteobacteria</taxon>
        <taxon>Campylobacterales</taxon>
        <taxon>Helicobacteraceae</taxon>
        <taxon>Helicobacter</taxon>
    </lineage>
</organism>
<reference evidence="9 10" key="1">
    <citation type="journal article" date="2010" name="BMC Genomics">
        <title>Comparative genomics and proteomics of Helicobacter mustelae, an ulcerogenic and carcinogenic gastric pathogen.</title>
        <authorList>
            <person name="O'Toole P.W."/>
            <person name="Snelling W.J."/>
            <person name="Canchaya C."/>
            <person name="Forde B.M."/>
            <person name="Hardie K.R."/>
            <person name="Josenhans C."/>
            <person name="Graham R.L.J."/>
            <person name="McMullan G."/>
            <person name="Parkhill J."/>
            <person name="Belda E."/>
            <person name="Bentley S.D."/>
        </authorList>
    </citation>
    <scope>NUCLEOTIDE SEQUENCE [LARGE SCALE GENOMIC DNA]</scope>
    <source>
        <strain evidence="10">ATCC 43772 / LMG 18044 / NCTC 12198 / 12198</strain>
    </source>
</reference>
<dbReference type="eggNOG" id="COG0348">
    <property type="taxonomic scope" value="Bacteria"/>
</dbReference>
<sequence>MPFVGFLSDLWHFLGCGLLDLFENKKCYNCTFLKKGKTMVTHYRYKRYIGYGIITILVILMPFITINGNHILLLSFVHEQLHLLGVAFNVQEFYLLPFLLILLFIGIFFMTTLGGRMWCGWSCPQTIFRVIYRDLIETKLLGLRKKVADKQKKPNYHEGANVFKKTLAILLFCVIALIAASVFLFYFIPPKDFFAYLQDPADHKVFLGFLFCIAAFLVFDITFMAENFCVYVCPYARVQSVLFDNNTLMAIYDTKRGGMVYDDGGNLLSPPKKQNPINECINCHQCVRVCPTHIDIRKGMQLECINCLECVDACTEVMGKFNKPSLVSWSSPNAVSTNSRVKYFRAATIGYLIIILLVVGIMLFMGSKKEPMLVNIDRNTQLYEVRKNGAIDNFYVFLFENTENRPHRYYFRITNRDDIEILRPKQSIEVDPGEKLKQIVILRTWSKGKKLSNEQDVTIPLEIEIYEADDPKIVIHRKSVFVTPAMQ</sequence>
<gene>
    <name evidence="9" type="ordered locus">HMU14220</name>
</gene>
<evidence type="ECO:0000256" key="4">
    <source>
        <dbReference type="ARBA" id="ARBA00022982"/>
    </source>
</evidence>
<keyword evidence="4" id="KW-0249">Electron transport</keyword>
<dbReference type="Pfam" id="PF13746">
    <property type="entry name" value="Fer4_18"/>
    <property type="match status" value="1"/>
</dbReference>
<dbReference type="GO" id="GO:0046872">
    <property type="term" value="F:metal ion binding"/>
    <property type="evidence" value="ECO:0007669"/>
    <property type="project" value="UniProtKB-KW"/>
</dbReference>
<dbReference type="InterPro" id="IPR009051">
    <property type="entry name" value="Helical_ferredxn"/>
</dbReference>
<dbReference type="AlphaFoldDB" id="D3UJJ9"/>